<feature type="compositionally biased region" description="Basic and acidic residues" evidence="2">
    <location>
        <begin position="101"/>
        <end position="112"/>
    </location>
</feature>
<feature type="compositionally biased region" description="Basic and acidic residues" evidence="2">
    <location>
        <begin position="45"/>
        <end position="55"/>
    </location>
</feature>
<gene>
    <name evidence="3" type="ORF">MERR_LOCUS18388</name>
    <name evidence="4" type="ORF">MERR_LOCUS36956</name>
</gene>
<dbReference type="EMBL" id="CACVBM020001427">
    <property type="protein sequence ID" value="CAA7049721.1"/>
    <property type="molecule type" value="Genomic_DNA"/>
</dbReference>
<feature type="region of interest" description="Disordered" evidence="2">
    <location>
        <begin position="402"/>
        <end position="427"/>
    </location>
</feature>
<dbReference type="Proteomes" id="UP000467841">
    <property type="component" value="Unassembled WGS sequence"/>
</dbReference>
<evidence type="ECO:0000256" key="1">
    <source>
        <dbReference type="SAM" id="Coils"/>
    </source>
</evidence>
<evidence type="ECO:0000313" key="3">
    <source>
        <dbReference type="EMBL" id="CAA7031153.1"/>
    </source>
</evidence>
<feature type="compositionally biased region" description="Basic and acidic residues" evidence="2">
    <location>
        <begin position="72"/>
        <end position="86"/>
    </location>
</feature>
<keyword evidence="1" id="KW-0175">Coiled coil</keyword>
<dbReference type="AlphaFoldDB" id="A0A6D2KKJ8"/>
<sequence>MLNTDIHRTSSRARHARAASCSTAEKVPEGAIDVVSPPAVEQEGDASRRNVDASRQDGGLGYPPRGGVSPTRTREEFLTPHDDASFFDHNSLGEGGSSQRPDGHEEMSHRSEMGGSVPKPNAEDGPEEPKVESRSCNPHAVETRWHGDVPLMEDQDACVGSVWVSKVHPGRGIPREGLAFRGDFDEASQYHVKSSGKFAALIQKFETPLRAAKEEVLRLRREDEKAEDINAVVADLKLEKLAFEEKVGVLNKEIMKTLSLQDIADQLRAQHADLTEKVRRGVEAAVAKAECLRRSRQEWAEVAATQVYDSVSDLYAPRLCRLSEFFAQRDAVEAAVVRRQVDEALLDFVKKIWRVDLDFNAVEERLGAKLAKSVVDGDAIDEVVITDDDFAKPSSVSILVLPGSPSRRNNDGAGSGAGPSALGAKSV</sequence>
<accession>A0A6D2KKJ8</accession>
<organism evidence="4 5">
    <name type="scientific">Microthlaspi erraticum</name>
    <dbReference type="NCBI Taxonomy" id="1685480"/>
    <lineage>
        <taxon>Eukaryota</taxon>
        <taxon>Viridiplantae</taxon>
        <taxon>Streptophyta</taxon>
        <taxon>Embryophyta</taxon>
        <taxon>Tracheophyta</taxon>
        <taxon>Spermatophyta</taxon>
        <taxon>Magnoliopsida</taxon>
        <taxon>eudicotyledons</taxon>
        <taxon>Gunneridae</taxon>
        <taxon>Pentapetalae</taxon>
        <taxon>rosids</taxon>
        <taxon>malvids</taxon>
        <taxon>Brassicales</taxon>
        <taxon>Brassicaceae</taxon>
        <taxon>Coluteocarpeae</taxon>
        <taxon>Microthlaspi</taxon>
    </lineage>
</organism>
<feature type="compositionally biased region" description="Low complexity" evidence="2">
    <location>
        <begin position="418"/>
        <end position="427"/>
    </location>
</feature>
<reference evidence="4 5" key="1">
    <citation type="submission" date="2020-01" db="EMBL/GenBank/DDBJ databases">
        <authorList>
            <person name="Mishra B."/>
        </authorList>
    </citation>
    <scope>NUCLEOTIDE SEQUENCE [LARGE SCALE GENOMIC DNA]</scope>
</reference>
<evidence type="ECO:0000313" key="4">
    <source>
        <dbReference type="EMBL" id="CAA7049721.1"/>
    </source>
</evidence>
<evidence type="ECO:0000313" key="5">
    <source>
        <dbReference type="Proteomes" id="UP000467841"/>
    </source>
</evidence>
<feature type="region of interest" description="Disordered" evidence="2">
    <location>
        <begin position="1"/>
        <end position="136"/>
    </location>
</feature>
<feature type="coiled-coil region" evidence="1">
    <location>
        <begin position="209"/>
        <end position="239"/>
    </location>
</feature>
<name>A0A6D2KKJ8_9BRAS</name>
<evidence type="ECO:0000256" key="2">
    <source>
        <dbReference type="SAM" id="MobiDB-lite"/>
    </source>
</evidence>
<dbReference type="EMBL" id="CACVBM020001103">
    <property type="protein sequence ID" value="CAA7031153.1"/>
    <property type="molecule type" value="Genomic_DNA"/>
</dbReference>
<protein>
    <submittedName>
        <fullName evidence="4">Uncharacterized protein</fullName>
    </submittedName>
</protein>
<keyword evidence="5" id="KW-1185">Reference proteome</keyword>
<proteinExistence type="predicted"/>